<keyword evidence="2" id="KW-1185">Reference proteome</keyword>
<dbReference type="EMBL" id="UHJJ01000018">
    <property type="protein sequence ID" value="SUQ15949.1"/>
    <property type="molecule type" value="Genomic_DNA"/>
</dbReference>
<name>A0A315ZRD3_9FIRM</name>
<proteinExistence type="predicted"/>
<dbReference type="AlphaFoldDB" id="A0A315ZRD3"/>
<protein>
    <submittedName>
        <fullName evidence="1">Uncharacterized protein</fullName>
    </submittedName>
</protein>
<reference evidence="2" key="1">
    <citation type="submission" date="2017-07" db="EMBL/GenBank/DDBJ databases">
        <authorList>
            <person name="Varghese N."/>
            <person name="Submissions S."/>
        </authorList>
    </citation>
    <scope>NUCLEOTIDE SEQUENCE [LARGE SCALE GENOMIC DNA]</scope>
    <source>
        <strain evidence="2">NLAE-zl-C134</strain>
    </source>
</reference>
<evidence type="ECO:0000313" key="1">
    <source>
        <dbReference type="EMBL" id="SUQ15949.1"/>
    </source>
</evidence>
<gene>
    <name evidence="1" type="ORF">SAMN05216529_11860</name>
</gene>
<dbReference type="Proteomes" id="UP000254051">
    <property type="component" value="Unassembled WGS sequence"/>
</dbReference>
<dbReference type="OrthoDB" id="2068443at2"/>
<evidence type="ECO:0000313" key="2">
    <source>
        <dbReference type="Proteomes" id="UP000254051"/>
    </source>
</evidence>
<dbReference type="RefSeq" id="WP_109714227.1">
    <property type="nucleotide sequence ID" value="NZ_QGDS01000018.1"/>
</dbReference>
<sequence length="255" mass="29760">MNLIGKKVTHKKFGLGTIREVQTNKVRVDFKYGIKTFAYPESFEKFFEVPDQNTKAYIQVRIEESNRLKALEQEEKSREELRRDYARKLKIKENSHAVFGMRVNNLNDVLENWSVSTGTYLSGANKGKPRIPKVLNMNSACLLTVKAEGQKEADRTIAGIFMASEDFIGLECQNGIICAHEKHRIIWEAEDEDIRFWDYFSGETGLSNWGNCEIKYISNKTIKKILEDMMRLAFHAEKKKEICEFYNYFLEMNHM</sequence>
<accession>A0A315ZRD3</accession>
<organism evidence="1 2">
    <name type="scientific">Faecalicatena contorta</name>
    <dbReference type="NCBI Taxonomy" id="39482"/>
    <lineage>
        <taxon>Bacteria</taxon>
        <taxon>Bacillati</taxon>
        <taxon>Bacillota</taxon>
        <taxon>Clostridia</taxon>
        <taxon>Lachnospirales</taxon>
        <taxon>Lachnospiraceae</taxon>
        <taxon>Faecalicatena</taxon>
    </lineage>
</organism>